<dbReference type="EMBL" id="DTKQ01000033">
    <property type="protein sequence ID" value="HGZ79181.1"/>
    <property type="molecule type" value="Genomic_DNA"/>
</dbReference>
<dbReference type="InterPro" id="IPR021636">
    <property type="entry name" value="DUF3242"/>
</dbReference>
<protein>
    <submittedName>
        <fullName evidence="2">DUF3242 domain-containing protein</fullName>
    </submittedName>
</protein>
<gene>
    <name evidence="2" type="ORF">ENW55_04275</name>
</gene>
<dbReference type="SUPFAM" id="SSF143477">
    <property type="entry name" value="TM1622-like"/>
    <property type="match status" value="1"/>
</dbReference>
<evidence type="ECO:0000256" key="1">
    <source>
        <dbReference type="ARBA" id="ARBA00022729"/>
    </source>
</evidence>
<dbReference type="Pfam" id="PF11586">
    <property type="entry name" value="DUF3242"/>
    <property type="match status" value="1"/>
</dbReference>
<keyword evidence="1" id="KW-0732">Signal</keyword>
<dbReference type="Pfam" id="PF08139">
    <property type="entry name" value="LPAM_1"/>
    <property type="match status" value="1"/>
</dbReference>
<dbReference type="AlphaFoldDB" id="A0A832MMB5"/>
<name>A0A832MMB5_9THEM</name>
<dbReference type="PROSITE" id="PS51257">
    <property type="entry name" value="PROKAR_LIPOPROTEIN"/>
    <property type="match status" value="1"/>
</dbReference>
<reference evidence="2" key="1">
    <citation type="journal article" date="2020" name="mSystems">
        <title>Genome- and Community-Level Interaction Insights into Carbon Utilization and Element Cycling Functions of Hydrothermarchaeota in Hydrothermal Sediment.</title>
        <authorList>
            <person name="Zhou Z."/>
            <person name="Liu Y."/>
            <person name="Xu W."/>
            <person name="Pan J."/>
            <person name="Luo Z.H."/>
            <person name="Li M."/>
        </authorList>
    </citation>
    <scope>NUCLEOTIDE SEQUENCE [LARGE SCALE GENOMIC DNA]</scope>
    <source>
        <strain evidence="2">SpSt-86</strain>
    </source>
</reference>
<dbReference type="InterPro" id="IPR012640">
    <property type="entry name" value="Membr_lipoprot_lipid_attach_CS"/>
</dbReference>
<proteinExistence type="predicted"/>
<dbReference type="InterPro" id="IPR035951">
    <property type="entry name" value="TM1622-like_sf"/>
</dbReference>
<organism evidence="2">
    <name type="scientific">Pseudothermotoga hypogea</name>
    <dbReference type="NCBI Taxonomy" id="57487"/>
    <lineage>
        <taxon>Bacteria</taxon>
        <taxon>Thermotogati</taxon>
        <taxon>Thermotogota</taxon>
        <taxon>Thermotogae</taxon>
        <taxon>Thermotogales</taxon>
        <taxon>Thermotogaceae</taxon>
        <taxon>Pseudothermotoga</taxon>
    </lineage>
</organism>
<dbReference type="Gene3D" id="3.40.1000.20">
    <property type="entry name" value="TM1622-like"/>
    <property type="match status" value="1"/>
</dbReference>
<accession>A0A832MMB5</accession>
<comment type="caution">
    <text evidence="2">The sequence shown here is derived from an EMBL/GenBank/DDBJ whole genome shotgun (WGS) entry which is preliminary data.</text>
</comment>
<sequence>MKKIFLALVILLFLSGCVMRIAEVPPRIYSLESAVQIPSGKYKLIHLESVSGYENIELKGMVAVYRGPDGSMYLFYGFKSFDDAPKKVWKSIVKKYGVWNLGVYIDLPSVGYYSVEKKDKHVVAWWKDVWLFVVESKANPRDFVKDVMDAFARLGGMLR</sequence>
<evidence type="ECO:0000313" key="2">
    <source>
        <dbReference type="EMBL" id="HGZ79181.1"/>
    </source>
</evidence>